<keyword evidence="3" id="KW-1185">Reference proteome</keyword>
<dbReference type="AlphaFoldDB" id="A0AAV4ABB6"/>
<name>A0AAV4ABB6_9GAST</name>
<comment type="caution">
    <text evidence="2">The sequence shown here is derived from an EMBL/GenBank/DDBJ whole genome shotgun (WGS) entry which is preliminary data.</text>
</comment>
<evidence type="ECO:0000313" key="2">
    <source>
        <dbReference type="EMBL" id="GFO04537.1"/>
    </source>
</evidence>
<dbReference type="Proteomes" id="UP000735302">
    <property type="component" value="Unassembled WGS sequence"/>
</dbReference>
<reference evidence="2 3" key="1">
    <citation type="journal article" date="2021" name="Elife">
        <title>Chloroplast acquisition without the gene transfer in kleptoplastic sea slugs, Plakobranchus ocellatus.</title>
        <authorList>
            <person name="Maeda T."/>
            <person name="Takahashi S."/>
            <person name="Yoshida T."/>
            <person name="Shimamura S."/>
            <person name="Takaki Y."/>
            <person name="Nagai Y."/>
            <person name="Toyoda A."/>
            <person name="Suzuki Y."/>
            <person name="Arimoto A."/>
            <person name="Ishii H."/>
            <person name="Satoh N."/>
            <person name="Nishiyama T."/>
            <person name="Hasebe M."/>
            <person name="Maruyama T."/>
            <person name="Minagawa J."/>
            <person name="Obokata J."/>
            <person name="Shigenobu S."/>
        </authorList>
    </citation>
    <scope>NUCLEOTIDE SEQUENCE [LARGE SCALE GENOMIC DNA]</scope>
</reference>
<dbReference type="EMBL" id="BLXT01003739">
    <property type="protein sequence ID" value="GFO04537.1"/>
    <property type="molecule type" value="Genomic_DNA"/>
</dbReference>
<evidence type="ECO:0000313" key="3">
    <source>
        <dbReference type="Proteomes" id="UP000735302"/>
    </source>
</evidence>
<dbReference type="Pfam" id="PF03184">
    <property type="entry name" value="DDE_1"/>
    <property type="match status" value="1"/>
</dbReference>
<organism evidence="2 3">
    <name type="scientific">Plakobranchus ocellatus</name>
    <dbReference type="NCBI Taxonomy" id="259542"/>
    <lineage>
        <taxon>Eukaryota</taxon>
        <taxon>Metazoa</taxon>
        <taxon>Spiralia</taxon>
        <taxon>Lophotrochozoa</taxon>
        <taxon>Mollusca</taxon>
        <taxon>Gastropoda</taxon>
        <taxon>Heterobranchia</taxon>
        <taxon>Euthyneura</taxon>
        <taxon>Panpulmonata</taxon>
        <taxon>Sacoglossa</taxon>
        <taxon>Placobranchoidea</taxon>
        <taxon>Plakobranchidae</taxon>
        <taxon>Plakobranchus</taxon>
    </lineage>
</organism>
<protein>
    <submittedName>
        <fullName evidence="2">Tigger transposable element-derived protein 6</fullName>
    </submittedName>
</protein>
<gene>
    <name evidence="2" type="ORF">PoB_003104200</name>
</gene>
<dbReference type="InterPro" id="IPR004875">
    <property type="entry name" value="DDE_SF_endonuclease_dom"/>
</dbReference>
<feature type="domain" description="DDE-1" evidence="1">
    <location>
        <begin position="5"/>
        <end position="98"/>
    </location>
</feature>
<proteinExistence type="predicted"/>
<sequence>MVEDNLSAYLNVDVLRSIKPNFLSPNTTSHLQPCDQGIINFFKRVYGTQPVRKYVDHSKDKVSSASTQPTSSETFRISVLYALYDMRAAWDKVTEQTTTKK</sequence>
<evidence type="ECO:0000259" key="1">
    <source>
        <dbReference type="Pfam" id="PF03184"/>
    </source>
</evidence>
<accession>A0AAV4ABB6</accession>
<dbReference type="GO" id="GO:0003676">
    <property type="term" value="F:nucleic acid binding"/>
    <property type="evidence" value="ECO:0007669"/>
    <property type="project" value="InterPro"/>
</dbReference>